<dbReference type="InterPro" id="IPR036047">
    <property type="entry name" value="F-box-like_dom_sf"/>
</dbReference>
<proteinExistence type="predicted"/>
<accession>A0A165D8A5</accession>
<dbReference type="InParanoid" id="A0A165D8A5"/>
<protein>
    <submittedName>
        <fullName evidence="2">Uncharacterized protein</fullName>
    </submittedName>
</protein>
<dbReference type="Gene3D" id="1.20.1280.50">
    <property type="match status" value="1"/>
</dbReference>
<gene>
    <name evidence="2" type="ORF">EXIGLDRAFT_842555</name>
</gene>
<dbReference type="SUPFAM" id="SSF81383">
    <property type="entry name" value="F-box domain"/>
    <property type="match status" value="1"/>
</dbReference>
<evidence type="ECO:0000313" key="2">
    <source>
        <dbReference type="EMBL" id="KZV83984.1"/>
    </source>
</evidence>
<organism evidence="2 3">
    <name type="scientific">Exidia glandulosa HHB12029</name>
    <dbReference type="NCBI Taxonomy" id="1314781"/>
    <lineage>
        <taxon>Eukaryota</taxon>
        <taxon>Fungi</taxon>
        <taxon>Dikarya</taxon>
        <taxon>Basidiomycota</taxon>
        <taxon>Agaricomycotina</taxon>
        <taxon>Agaricomycetes</taxon>
        <taxon>Auriculariales</taxon>
        <taxon>Exidiaceae</taxon>
        <taxon>Exidia</taxon>
    </lineage>
</organism>
<keyword evidence="1" id="KW-0175">Coiled coil</keyword>
<keyword evidence="3" id="KW-1185">Reference proteome</keyword>
<name>A0A165D8A5_EXIGL</name>
<evidence type="ECO:0000256" key="1">
    <source>
        <dbReference type="SAM" id="Coils"/>
    </source>
</evidence>
<dbReference type="OrthoDB" id="3063971at2759"/>
<dbReference type="Proteomes" id="UP000077266">
    <property type="component" value="Unassembled WGS sequence"/>
</dbReference>
<sequence length="241" mass="27202">MSTLDPNRFAGPAEAALLRDDIAADEAARAALRERAKRAQTALHDANEAVRAAQEAAASAQQSVDHITQLEHVVDKRLAVSRGLLHPIRRLPDELLAMIFTWRPIFFSISRPVPCLPFVLAAVCRRWRRVALSTPVLWDTLSCSIKDFRDIEAERSYASYLRYYLVRSSNIPLSISVVYKARNCAARGPLWLAISELYRRAQTFSFSSYHDCDCKASVEAALNTPVYTEPDSYREVKYVQV</sequence>
<evidence type="ECO:0000313" key="3">
    <source>
        <dbReference type="Proteomes" id="UP000077266"/>
    </source>
</evidence>
<feature type="coiled-coil region" evidence="1">
    <location>
        <begin position="22"/>
        <end position="63"/>
    </location>
</feature>
<dbReference type="AlphaFoldDB" id="A0A165D8A5"/>
<reference evidence="2 3" key="1">
    <citation type="journal article" date="2016" name="Mol. Biol. Evol.">
        <title>Comparative Genomics of Early-Diverging Mushroom-Forming Fungi Provides Insights into the Origins of Lignocellulose Decay Capabilities.</title>
        <authorList>
            <person name="Nagy L.G."/>
            <person name="Riley R."/>
            <person name="Tritt A."/>
            <person name="Adam C."/>
            <person name="Daum C."/>
            <person name="Floudas D."/>
            <person name="Sun H."/>
            <person name="Yadav J.S."/>
            <person name="Pangilinan J."/>
            <person name="Larsson K.H."/>
            <person name="Matsuura K."/>
            <person name="Barry K."/>
            <person name="Labutti K."/>
            <person name="Kuo R."/>
            <person name="Ohm R.A."/>
            <person name="Bhattacharya S.S."/>
            <person name="Shirouzu T."/>
            <person name="Yoshinaga Y."/>
            <person name="Martin F.M."/>
            <person name="Grigoriev I.V."/>
            <person name="Hibbett D.S."/>
        </authorList>
    </citation>
    <scope>NUCLEOTIDE SEQUENCE [LARGE SCALE GENOMIC DNA]</scope>
    <source>
        <strain evidence="2 3">HHB12029</strain>
    </source>
</reference>
<dbReference type="EMBL" id="KV426246">
    <property type="protein sequence ID" value="KZV83984.1"/>
    <property type="molecule type" value="Genomic_DNA"/>
</dbReference>